<comment type="caution">
    <text evidence="1">The sequence shown here is derived from an EMBL/GenBank/DDBJ whole genome shotgun (WGS) entry which is preliminary data.</text>
</comment>
<keyword evidence="2" id="KW-1185">Reference proteome</keyword>
<organism evidence="1 2">
    <name type="scientific">Sclerotinia nivalis</name>
    <dbReference type="NCBI Taxonomy" id="352851"/>
    <lineage>
        <taxon>Eukaryota</taxon>
        <taxon>Fungi</taxon>
        <taxon>Dikarya</taxon>
        <taxon>Ascomycota</taxon>
        <taxon>Pezizomycotina</taxon>
        <taxon>Leotiomycetes</taxon>
        <taxon>Helotiales</taxon>
        <taxon>Sclerotiniaceae</taxon>
        <taxon>Sclerotinia</taxon>
    </lineage>
</organism>
<evidence type="ECO:0000313" key="1">
    <source>
        <dbReference type="EMBL" id="KAJ8058420.1"/>
    </source>
</evidence>
<sequence>MVYKFTKNIYDIWIPIHLKRICSVIDDIPSDLNFEVSQQSEPGESGLSQVLGSHNIFEQTSYNAASLKENDDQSSRIVSRHITPEPLLSHEIEEEVLENPKKRGRK</sequence>
<gene>
    <name evidence="1" type="ORF">OCU04_012609</name>
</gene>
<evidence type="ECO:0000313" key="2">
    <source>
        <dbReference type="Proteomes" id="UP001152300"/>
    </source>
</evidence>
<name>A0A9X0A8X9_9HELO</name>
<proteinExistence type="predicted"/>
<accession>A0A9X0A8X9</accession>
<protein>
    <submittedName>
        <fullName evidence="1">Uncharacterized protein</fullName>
    </submittedName>
</protein>
<dbReference type="PANTHER" id="PTHR42470:SF2">
    <property type="match status" value="1"/>
</dbReference>
<dbReference type="Proteomes" id="UP001152300">
    <property type="component" value="Unassembled WGS sequence"/>
</dbReference>
<dbReference type="PANTHER" id="PTHR42470">
    <property type="entry name" value="VAST DOMAIN-CONTAINING PROTEIN"/>
    <property type="match status" value="1"/>
</dbReference>
<reference evidence="1" key="1">
    <citation type="submission" date="2022-11" db="EMBL/GenBank/DDBJ databases">
        <title>Genome Resource of Sclerotinia nivalis Strain SnTB1, a Plant Pathogen Isolated from American Ginseng.</title>
        <authorList>
            <person name="Fan S."/>
        </authorList>
    </citation>
    <scope>NUCLEOTIDE SEQUENCE</scope>
    <source>
        <strain evidence="1">SnTB1</strain>
    </source>
</reference>
<dbReference type="AlphaFoldDB" id="A0A9X0A8X9"/>
<dbReference type="EMBL" id="JAPEIS010000016">
    <property type="protein sequence ID" value="KAJ8058420.1"/>
    <property type="molecule type" value="Genomic_DNA"/>
</dbReference>
<dbReference type="OrthoDB" id="5132737at2759"/>